<dbReference type="OrthoDB" id="331763at2759"/>
<evidence type="ECO:0000256" key="2">
    <source>
        <dbReference type="ARBA" id="ARBA00022768"/>
    </source>
</evidence>
<dbReference type="SMART" id="SM00888">
    <property type="entry name" value="EF1_GNE"/>
    <property type="match status" value="1"/>
</dbReference>
<dbReference type="Proteomes" id="UP000659654">
    <property type="component" value="Unassembled WGS sequence"/>
</dbReference>
<dbReference type="Proteomes" id="UP000582659">
    <property type="component" value="Unassembled WGS sequence"/>
</dbReference>
<feature type="domain" description="Elongation factor 1 beta central acidic region eukaryote" evidence="6">
    <location>
        <begin position="91"/>
        <end position="118"/>
    </location>
</feature>
<dbReference type="PANTHER" id="PTHR11595">
    <property type="entry name" value="EF-HAND AND COILED-COIL DOMAIN-CONTAINING FAMILY MEMBER"/>
    <property type="match status" value="1"/>
</dbReference>
<dbReference type="AlphaFoldDB" id="A0A1I7SR86"/>
<dbReference type="InterPro" id="IPR014038">
    <property type="entry name" value="EF1B_bsu/dsu_GNE"/>
</dbReference>
<organism evidence="8 10">
    <name type="scientific">Bursaphelenchus xylophilus</name>
    <name type="common">Pinewood nematode worm</name>
    <name type="synonym">Aphelenchoides xylophilus</name>
    <dbReference type="NCBI Taxonomy" id="6326"/>
    <lineage>
        <taxon>Eukaryota</taxon>
        <taxon>Metazoa</taxon>
        <taxon>Ecdysozoa</taxon>
        <taxon>Nematoda</taxon>
        <taxon>Chromadorea</taxon>
        <taxon>Rhabditida</taxon>
        <taxon>Tylenchina</taxon>
        <taxon>Tylenchomorpha</taxon>
        <taxon>Aphelenchoidea</taxon>
        <taxon>Aphelenchoididae</taxon>
        <taxon>Bursaphelenchus</taxon>
    </lineage>
</organism>
<feature type="domain" description="Translation elongation factor EF1B beta/delta subunit guanine nucleotide exchange" evidence="5">
    <location>
        <begin position="127"/>
        <end position="214"/>
    </location>
</feature>
<dbReference type="PANTHER" id="PTHR11595:SF21">
    <property type="entry name" value="ELONGATION FACTOR 1-BETA"/>
    <property type="match status" value="1"/>
</dbReference>
<evidence type="ECO:0000259" key="6">
    <source>
        <dbReference type="SMART" id="SM01182"/>
    </source>
</evidence>
<dbReference type="eggNOG" id="KOG1668">
    <property type="taxonomic scope" value="Eukaryota"/>
</dbReference>
<gene>
    <name evidence="7" type="ORF">BXYJ_LOCUS7586</name>
</gene>
<dbReference type="InterPro" id="IPR001326">
    <property type="entry name" value="Transl_elong_EF1B_B/D_CS"/>
</dbReference>
<sequence>MAAITDASNTKQVAELNTKLQQFAYVEGYEPSAADAATFAVFKKAPTQPIAVARWYRNIASFTEAERKAWSSGAGTSAEAAPAAKDDDFDLFGSDEEEDDAEKERIKQERLKAYAEKKSKKPGPIAKSNIIYDIKPWDDTIDLDSLVKKIKSEVTMDGLVWGAHKILPIAYGVNKIQLMCVVEDEKVSSDDLEERITGYEDEVQSVDVVAFNKV</sequence>
<dbReference type="Gene3D" id="3.30.70.60">
    <property type="match status" value="1"/>
</dbReference>
<evidence type="ECO:0000313" key="9">
    <source>
        <dbReference type="Proteomes" id="UP000659654"/>
    </source>
</evidence>
<dbReference type="GO" id="GO:0005853">
    <property type="term" value="C:eukaryotic translation elongation factor 1 complex"/>
    <property type="evidence" value="ECO:0007669"/>
    <property type="project" value="InterPro"/>
</dbReference>
<keyword evidence="2 4" id="KW-0251">Elongation factor</keyword>
<dbReference type="SMART" id="SM01182">
    <property type="entry name" value="EF-1_beta_acid"/>
    <property type="match status" value="1"/>
</dbReference>
<accession>A0A1I7SR86</accession>
<evidence type="ECO:0000313" key="7">
    <source>
        <dbReference type="EMBL" id="CAD5222652.1"/>
    </source>
</evidence>
<dbReference type="InterPro" id="IPR018940">
    <property type="entry name" value="EF-1_beta_acid_region_euk"/>
</dbReference>
<reference evidence="10" key="1">
    <citation type="submission" date="2016-11" db="UniProtKB">
        <authorList>
            <consortium name="WormBaseParasite"/>
        </authorList>
    </citation>
    <scope>IDENTIFICATION</scope>
</reference>
<evidence type="ECO:0000313" key="8">
    <source>
        <dbReference type="Proteomes" id="UP000095284"/>
    </source>
</evidence>
<dbReference type="InterPro" id="IPR014717">
    <property type="entry name" value="Transl_elong_EF1B/ribsomal_bS6"/>
</dbReference>
<keyword evidence="3 4" id="KW-0648">Protein biosynthesis</keyword>
<dbReference type="SUPFAM" id="SSF54984">
    <property type="entry name" value="eEF-1beta-like"/>
    <property type="match status" value="1"/>
</dbReference>
<keyword evidence="9" id="KW-1185">Reference proteome</keyword>
<evidence type="ECO:0000313" key="10">
    <source>
        <dbReference type="WBParaSite" id="BXY_1555000.1"/>
    </source>
</evidence>
<dbReference type="FunFam" id="3.30.70.60:FF:000001">
    <property type="entry name" value="Elongation factor 1-beta 1 like"/>
    <property type="match status" value="1"/>
</dbReference>
<dbReference type="GO" id="GO:0005829">
    <property type="term" value="C:cytosol"/>
    <property type="evidence" value="ECO:0007669"/>
    <property type="project" value="TreeGrafter"/>
</dbReference>
<dbReference type="CDD" id="cd00292">
    <property type="entry name" value="EF1B"/>
    <property type="match status" value="1"/>
</dbReference>
<dbReference type="EMBL" id="CAJFDI010000003">
    <property type="protein sequence ID" value="CAD5222652.1"/>
    <property type="molecule type" value="Genomic_DNA"/>
</dbReference>
<evidence type="ECO:0000259" key="5">
    <source>
        <dbReference type="SMART" id="SM00888"/>
    </source>
</evidence>
<evidence type="ECO:0000256" key="1">
    <source>
        <dbReference type="ARBA" id="ARBA00007411"/>
    </source>
</evidence>
<evidence type="ECO:0000256" key="4">
    <source>
        <dbReference type="RuleBase" id="RU003791"/>
    </source>
</evidence>
<dbReference type="GO" id="GO:0003746">
    <property type="term" value="F:translation elongation factor activity"/>
    <property type="evidence" value="ECO:0007669"/>
    <property type="project" value="UniProtKB-KW"/>
</dbReference>
<dbReference type="InterPro" id="IPR036219">
    <property type="entry name" value="eEF-1beta-like_sf"/>
</dbReference>
<dbReference type="GO" id="GO:0005085">
    <property type="term" value="F:guanyl-nucleotide exchange factor activity"/>
    <property type="evidence" value="ECO:0007669"/>
    <property type="project" value="TreeGrafter"/>
</dbReference>
<protein>
    <submittedName>
        <fullName evidence="7">(pine wood nematode) hypothetical protein</fullName>
    </submittedName>
</protein>
<evidence type="ECO:0000256" key="3">
    <source>
        <dbReference type="ARBA" id="ARBA00022917"/>
    </source>
</evidence>
<dbReference type="Proteomes" id="UP000095284">
    <property type="component" value="Unplaced"/>
</dbReference>
<dbReference type="Pfam" id="PF00736">
    <property type="entry name" value="EF1_GNE"/>
    <property type="match status" value="1"/>
</dbReference>
<proteinExistence type="inferred from homology"/>
<dbReference type="Pfam" id="PF10587">
    <property type="entry name" value="EF-1_beta_acid"/>
    <property type="match status" value="1"/>
</dbReference>
<dbReference type="WBParaSite" id="BXY_1555000.1">
    <property type="protein sequence ID" value="BXY_1555000.1"/>
    <property type="gene ID" value="BXY_1555000"/>
</dbReference>
<name>A0A1I7SR86_BURXY</name>
<dbReference type="SMR" id="A0A1I7SR86"/>
<dbReference type="PROSITE" id="PS00825">
    <property type="entry name" value="EF1BD_2"/>
    <property type="match status" value="1"/>
</dbReference>
<reference evidence="7" key="2">
    <citation type="submission" date="2020-09" db="EMBL/GenBank/DDBJ databases">
        <authorList>
            <person name="Kikuchi T."/>
        </authorList>
    </citation>
    <scope>NUCLEOTIDE SEQUENCE</scope>
    <source>
        <strain evidence="7">Ka4C1</strain>
    </source>
</reference>
<dbReference type="EMBL" id="CAJFCV020000003">
    <property type="protein sequence ID" value="CAG9110980.1"/>
    <property type="molecule type" value="Genomic_DNA"/>
</dbReference>
<dbReference type="InterPro" id="IPR049720">
    <property type="entry name" value="EF1B_bsu/dsu"/>
</dbReference>
<comment type="similarity">
    <text evidence="1 4">Belongs to the EF-1-beta/EF-1-delta family.</text>
</comment>